<dbReference type="Pfam" id="PF00025">
    <property type="entry name" value="Arf"/>
    <property type="match status" value="1"/>
</dbReference>
<keyword evidence="4" id="KW-0479">Metal-binding</keyword>
<dbReference type="InterPro" id="IPR006689">
    <property type="entry name" value="Small_GTPase_ARF/SAR"/>
</dbReference>
<evidence type="ECO:0000256" key="4">
    <source>
        <dbReference type="PIRSR" id="PIRSR606689-2"/>
    </source>
</evidence>
<dbReference type="Gene3D" id="3.40.50.300">
    <property type="entry name" value="P-loop containing nucleotide triphosphate hydrolases"/>
    <property type="match status" value="1"/>
</dbReference>
<dbReference type="PANTHER" id="PTHR46688:SF1">
    <property type="entry name" value="ADP-RIBOSYLATION FACTOR-LIKE PROTEIN 16"/>
    <property type="match status" value="1"/>
</dbReference>
<keyword evidence="4" id="KW-0460">Magnesium</keyword>
<evidence type="ECO:0000256" key="3">
    <source>
        <dbReference type="PIRSR" id="PIRSR606689-1"/>
    </source>
</evidence>
<keyword evidence="2 3" id="KW-0342">GTP-binding</keyword>
<dbReference type="Proteomes" id="UP000327493">
    <property type="component" value="Chromosome 15"/>
</dbReference>
<gene>
    <name evidence="5" type="ORF">FQN60_003884</name>
</gene>
<organism evidence="5 6">
    <name type="scientific">Etheostoma spectabile</name>
    <name type="common">orangethroat darter</name>
    <dbReference type="NCBI Taxonomy" id="54343"/>
    <lineage>
        <taxon>Eukaryota</taxon>
        <taxon>Metazoa</taxon>
        <taxon>Chordata</taxon>
        <taxon>Craniata</taxon>
        <taxon>Vertebrata</taxon>
        <taxon>Euteleostomi</taxon>
        <taxon>Actinopterygii</taxon>
        <taxon>Neopterygii</taxon>
        <taxon>Teleostei</taxon>
        <taxon>Neoteleostei</taxon>
        <taxon>Acanthomorphata</taxon>
        <taxon>Eupercaria</taxon>
        <taxon>Perciformes</taxon>
        <taxon>Percoidei</taxon>
        <taxon>Percidae</taxon>
        <taxon>Etheostomatinae</taxon>
        <taxon>Etheostoma</taxon>
    </lineage>
</organism>
<evidence type="ECO:0000313" key="5">
    <source>
        <dbReference type="EMBL" id="KAA8585190.1"/>
    </source>
</evidence>
<accession>A0A5J5CXC5</accession>
<name>A0A5J5CXC5_9PERO</name>
<protein>
    <recommendedName>
        <fullName evidence="7">ADP-ribosylation factor-like protein 16</fullName>
    </recommendedName>
</protein>
<evidence type="ECO:0000256" key="1">
    <source>
        <dbReference type="ARBA" id="ARBA00022741"/>
    </source>
</evidence>
<evidence type="ECO:0000313" key="6">
    <source>
        <dbReference type="Proteomes" id="UP000327493"/>
    </source>
</evidence>
<keyword evidence="1 3" id="KW-0547">Nucleotide-binding</keyword>
<dbReference type="PROSITE" id="PS51417">
    <property type="entry name" value="ARF"/>
    <property type="match status" value="1"/>
</dbReference>
<feature type="binding site" evidence="3">
    <location>
        <begin position="172"/>
        <end position="175"/>
    </location>
    <ligand>
        <name>GTP</name>
        <dbReference type="ChEBI" id="CHEBI:37565"/>
    </ligand>
</feature>
<comment type="caution">
    <text evidence="5">The sequence shown here is derived from an EMBL/GenBank/DDBJ whole genome shotgun (WGS) entry which is preliminary data.</text>
</comment>
<dbReference type="InterPro" id="IPR027417">
    <property type="entry name" value="P-loop_NTPase"/>
</dbReference>
<reference evidence="5 6" key="1">
    <citation type="submission" date="2019-08" db="EMBL/GenBank/DDBJ databases">
        <title>A chromosome-level genome assembly, high-density linkage maps, and genome scans reveal the genomic architecture of hybrid incompatibilities underlying speciation via character displacement in darters (Percidae: Etheostominae).</title>
        <authorList>
            <person name="Moran R.L."/>
            <person name="Catchen J.M."/>
            <person name="Fuller R.C."/>
        </authorList>
    </citation>
    <scope>NUCLEOTIDE SEQUENCE [LARGE SCALE GENOMIC DNA]</scope>
    <source>
        <strain evidence="5">EspeVRDwgs_2016</strain>
        <tissue evidence="5">Muscle</tissue>
    </source>
</reference>
<dbReference type="GO" id="GO:0005525">
    <property type="term" value="F:GTP binding"/>
    <property type="evidence" value="ECO:0007669"/>
    <property type="project" value="UniProtKB-KW"/>
</dbReference>
<keyword evidence="6" id="KW-1185">Reference proteome</keyword>
<feature type="binding site" evidence="4">
    <location>
        <position position="95"/>
    </location>
    <ligand>
        <name>Mg(2+)</name>
        <dbReference type="ChEBI" id="CHEBI:18420"/>
    </ligand>
</feature>
<dbReference type="SMART" id="SM00177">
    <property type="entry name" value="ARF"/>
    <property type="match status" value="1"/>
</dbReference>
<dbReference type="SUPFAM" id="SSF52540">
    <property type="entry name" value="P-loop containing nucleoside triphosphate hydrolases"/>
    <property type="match status" value="1"/>
</dbReference>
<dbReference type="GO" id="GO:0046872">
    <property type="term" value="F:metal ion binding"/>
    <property type="evidence" value="ECO:0007669"/>
    <property type="project" value="UniProtKB-KW"/>
</dbReference>
<sequence>MSDLQVAKRGFRKESFSLGMTVSPKNLCVADSLVIVLPWTSGRLERRALVSQLSPKPPNTHLMNCHYVDIFPDKRVQLSLQGLGELGEPSLTLPTVGTNLIDLTLKKKKKVTLRELGGCMGPIWPSYFKDCSSVIFMVDSANIAQISSSCIQLLSVLSAEPLHSASVLILFNKRDMPCTMSLIEMKSLFRMDDIIASATQPITSLELSARSGQGLQEVLSWLESIIVKSTKEAAVGPRKASGVRHLYECMYHLQGCSSGRLGAPMVEGGWWRGAVPSKEDLLSRRKANWNWASSSISSAAGAGPAAAAVPLLHWSWAELAPFLEQVEERKRRLQGQRKSIGDWGLSDEREAEGCRQKHIPATHNERRMVSLCICPSPVRRPVAQWADALGTEEAAIQSLNHWRPPPYASWSSHSHHMLGLLPDIHALVTSISIHKLKVSKCLDGVNVLQALLGHTLGACFDQVVQQDQCLINMAPVFTVVVKTLPDHTHNLGESHYIQGQVCDFRHERARRTPWIVGGSFSDLDLGLCVVVDHVFHLPAKR</sequence>
<proteinExistence type="predicted"/>
<dbReference type="AlphaFoldDB" id="A0A5J5CXC5"/>
<feature type="binding site" evidence="3">
    <location>
        <position position="118"/>
    </location>
    <ligand>
        <name>GTP</name>
        <dbReference type="ChEBI" id="CHEBI:37565"/>
    </ligand>
</feature>
<evidence type="ECO:0000256" key="2">
    <source>
        <dbReference type="ARBA" id="ARBA00023134"/>
    </source>
</evidence>
<dbReference type="EMBL" id="VOFY01000015">
    <property type="protein sequence ID" value="KAA8585190.1"/>
    <property type="molecule type" value="Genomic_DNA"/>
</dbReference>
<dbReference type="PANTHER" id="PTHR46688">
    <property type="entry name" value="ADP-RIBOSYLATION FACTOR-LIKE PROTEIN 16"/>
    <property type="match status" value="1"/>
</dbReference>
<evidence type="ECO:0008006" key="7">
    <source>
        <dbReference type="Google" id="ProtNLM"/>
    </source>
</evidence>
<dbReference type="GO" id="GO:0003924">
    <property type="term" value="F:GTPase activity"/>
    <property type="evidence" value="ECO:0007669"/>
    <property type="project" value="InterPro"/>
</dbReference>